<name>A0A9P5CNE5_CRYP1</name>
<dbReference type="AlphaFoldDB" id="A0A9P5CNE5"/>
<reference evidence="1" key="1">
    <citation type="journal article" date="2020" name="Phytopathology">
        <title>Genome sequence of the chestnut blight fungus Cryphonectria parasitica EP155: A fundamental resource for an archetypical invasive plant pathogen.</title>
        <authorList>
            <person name="Crouch J.A."/>
            <person name="Dawe A."/>
            <person name="Aerts A."/>
            <person name="Barry K."/>
            <person name="Churchill A.C.L."/>
            <person name="Grimwood J."/>
            <person name="Hillman B."/>
            <person name="Milgroom M.G."/>
            <person name="Pangilinan J."/>
            <person name="Smith M."/>
            <person name="Salamov A."/>
            <person name="Schmutz J."/>
            <person name="Yadav J."/>
            <person name="Grigoriev I.V."/>
            <person name="Nuss D."/>
        </authorList>
    </citation>
    <scope>NUCLEOTIDE SEQUENCE</scope>
    <source>
        <strain evidence="1">EP155</strain>
    </source>
</reference>
<comment type="caution">
    <text evidence="1">The sequence shown here is derived from an EMBL/GenBank/DDBJ whole genome shotgun (WGS) entry which is preliminary data.</text>
</comment>
<proteinExistence type="predicted"/>
<protein>
    <submittedName>
        <fullName evidence="1">Uncharacterized protein</fullName>
    </submittedName>
</protein>
<organism evidence="1 2">
    <name type="scientific">Cryphonectria parasitica (strain ATCC 38755 / EP155)</name>
    <dbReference type="NCBI Taxonomy" id="660469"/>
    <lineage>
        <taxon>Eukaryota</taxon>
        <taxon>Fungi</taxon>
        <taxon>Dikarya</taxon>
        <taxon>Ascomycota</taxon>
        <taxon>Pezizomycotina</taxon>
        <taxon>Sordariomycetes</taxon>
        <taxon>Sordariomycetidae</taxon>
        <taxon>Diaporthales</taxon>
        <taxon>Cryphonectriaceae</taxon>
        <taxon>Cryphonectria-Endothia species complex</taxon>
        <taxon>Cryphonectria</taxon>
    </lineage>
</organism>
<accession>A0A9P5CNE5</accession>
<evidence type="ECO:0000313" key="2">
    <source>
        <dbReference type="Proteomes" id="UP000803844"/>
    </source>
</evidence>
<keyword evidence="2" id="KW-1185">Reference proteome</keyword>
<dbReference type="OrthoDB" id="4364105at2759"/>
<sequence length="211" mass="22128">MASLITSTIPSSTAAALSTTTTSLPDGTITTPIATLTTPFTPPAVSNCHPLWETTSVLTGLWDQDDHWTITTAQALISGPAADAQFQACQPSGWADVVSQSRYVFSPAVCPSGWTAYELTTFVSSAAFSTRRPLTASSAYCCAEGFSLDGGGQGIVTLHTAWNIIWEASDTSTLSPEPPKLTSGMATSTRVRGAVLLRVLLLAVEEGVQQQ</sequence>
<evidence type="ECO:0000313" key="1">
    <source>
        <dbReference type="EMBL" id="KAF3764237.1"/>
    </source>
</evidence>
<dbReference type="Proteomes" id="UP000803844">
    <property type="component" value="Unassembled WGS sequence"/>
</dbReference>
<gene>
    <name evidence="1" type="ORF">M406DRAFT_71209</name>
</gene>
<dbReference type="GeneID" id="63842531"/>
<dbReference type="EMBL" id="MU032348">
    <property type="protein sequence ID" value="KAF3764237.1"/>
    <property type="molecule type" value="Genomic_DNA"/>
</dbReference>
<dbReference type="RefSeq" id="XP_040775198.1">
    <property type="nucleotide sequence ID" value="XM_040925402.1"/>
</dbReference>